<evidence type="ECO:0000313" key="3">
    <source>
        <dbReference type="RefSeq" id="XP_004485939.2"/>
    </source>
</evidence>
<dbReference type="STRING" id="3827.A0A1S2X9Z0"/>
<keyword evidence="2" id="KW-1185">Reference proteome</keyword>
<accession>A0A1S2X9Z0</accession>
<dbReference type="NCBIfam" id="TIGR02251">
    <property type="entry name" value="HIF-SF_euk"/>
    <property type="match status" value="1"/>
</dbReference>
<dbReference type="GO" id="GO:0016791">
    <property type="term" value="F:phosphatase activity"/>
    <property type="evidence" value="ECO:0007669"/>
    <property type="project" value="InterPro"/>
</dbReference>
<gene>
    <name evidence="3" type="primary">LOC101489120</name>
</gene>
<dbReference type="CDD" id="cd07521">
    <property type="entry name" value="HAD_FCP1-like"/>
    <property type="match status" value="1"/>
</dbReference>
<dbReference type="PaxDb" id="3827-XP_004485939.1"/>
<dbReference type="InterPro" id="IPR050365">
    <property type="entry name" value="TIM50"/>
</dbReference>
<dbReference type="GeneID" id="101489120"/>
<dbReference type="FunFam" id="3.40.50.1000:FF:000093">
    <property type="entry name" value="NLI interacting factor-like phosphatase family protein"/>
    <property type="match status" value="1"/>
</dbReference>
<dbReference type="RefSeq" id="XP_004485939.2">
    <property type="nucleotide sequence ID" value="XM_004485882.3"/>
</dbReference>
<reference evidence="3" key="2">
    <citation type="submission" date="2025-08" db="UniProtKB">
        <authorList>
            <consortium name="RefSeq"/>
        </authorList>
    </citation>
    <scope>IDENTIFICATION</scope>
    <source>
        <tissue evidence="3">Etiolated seedlings</tissue>
    </source>
</reference>
<proteinExistence type="predicted"/>
<dbReference type="Gene3D" id="3.40.50.1000">
    <property type="entry name" value="HAD superfamily/HAD-like"/>
    <property type="match status" value="1"/>
</dbReference>
<dbReference type="InterPro" id="IPR011948">
    <property type="entry name" value="Dullard_phosphatase"/>
</dbReference>
<dbReference type="InterPro" id="IPR023214">
    <property type="entry name" value="HAD_sf"/>
</dbReference>
<organism evidence="2 3">
    <name type="scientific">Cicer arietinum</name>
    <name type="common">Chickpea</name>
    <name type="synonym">Garbanzo</name>
    <dbReference type="NCBI Taxonomy" id="3827"/>
    <lineage>
        <taxon>Eukaryota</taxon>
        <taxon>Viridiplantae</taxon>
        <taxon>Streptophyta</taxon>
        <taxon>Embryophyta</taxon>
        <taxon>Tracheophyta</taxon>
        <taxon>Spermatophyta</taxon>
        <taxon>Magnoliopsida</taxon>
        <taxon>eudicotyledons</taxon>
        <taxon>Gunneridae</taxon>
        <taxon>Pentapetalae</taxon>
        <taxon>rosids</taxon>
        <taxon>fabids</taxon>
        <taxon>Fabales</taxon>
        <taxon>Fabaceae</taxon>
        <taxon>Papilionoideae</taxon>
        <taxon>50 kb inversion clade</taxon>
        <taxon>NPAAA clade</taxon>
        <taxon>Hologalegina</taxon>
        <taxon>IRL clade</taxon>
        <taxon>Cicereae</taxon>
        <taxon>Cicer</taxon>
    </lineage>
</organism>
<reference evidence="2" key="1">
    <citation type="journal article" date="2013" name="Nat. Biotechnol.">
        <title>Draft genome sequence of chickpea (Cicer arietinum) provides a resource for trait improvement.</title>
        <authorList>
            <person name="Varshney R.K."/>
            <person name="Song C."/>
            <person name="Saxena R.K."/>
            <person name="Azam S."/>
            <person name="Yu S."/>
            <person name="Sharpe A.G."/>
            <person name="Cannon S."/>
            <person name="Baek J."/>
            <person name="Rosen B.D."/>
            <person name="Tar'an B."/>
            <person name="Millan T."/>
            <person name="Zhang X."/>
            <person name="Ramsay L.D."/>
            <person name="Iwata A."/>
            <person name="Wang Y."/>
            <person name="Nelson W."/>
            <person name="Farmer A.D."/>
            <person name="Gaur P.M."/>
            <person name="Soderlund C."/>
            <person name="Penmetsa R.V."/>
            <person name="Xu C."/>
            <person name="Bharti A.K."/>
            <person name="He W."/>
            <person name="Winter P."/>
            <person name="Zhao S."/>
            <person name="Hane J.K."/>
            <person name="Carrasquilla-Garcia N."/>
            <person name="Condie J.A."/>
            <person name="Upadhyaya H.D."/>
            <person name="Luo M.C."/>
            <person name="Thudi M."/>
            <person name="Gowda C.L."/>
            <person name="Singh N.P."/>
            <person name="Lichtenzveig J."/>
            <person name="Gali K.K."/>
            <person name="Rubio J."/>
            <person name="Nadarajan N."/>
            <person name="Dolezel J."/>
            <person name="Bansal K.C."/>
            <person name="Xu X."/>
            <person name="Edwards D."/>
            <person name="Zhang G."/>
            <person name="Kahl G."/>
            <person name="Gil J."/>
            <person name="Singh K.B."/>
            <person name="Datta S.K."/>
            <person name="Jackson S.A."/>
            <person name="Wang J."/>
            <person name="Cook D.R."/>
        </authorList>
    </citation>
    <scope>NUCLEOTIDE SEQUENCE [LARGE SCALE GENOMIC DNA]</scope>
    <source>
        <strain evidence="2">cv. CDC Frontier</strain>
    </source>
</reference>
<evidence type="ECO:0000259" key="1">
    <source>
        <dbReference type="PROSITE" id="PS50969"/>
    </source>
</evidence>
<dbReference type="AlphaFoldDB" id="A0A1S2X9Z0"/>
<protein>
    <submittedName>
        <fullName evidence="3">Probable C-terminal domain small phosphatase isoform X1</fullName>
    </submittedName>
</protein>
<dbReference type="SMART" id="SM00577">
    <property type="entry name" value="CPDc"/>
    <property type="match status" value="1"/>
</dbReference>
<feature type="domain" description="FCP1 homology" evidence="1">
    <location>
        <begin position="153"/>
        <end position="312"/>
    </location>
</feature>
<dbReference type="InterPro" id="IPR004274">
    <property type="entry name" value="FCP1_dom"/>
</dbReference>
<dbReference type="SUPFAM" id="SSF56784">
    <property type="entry name" value="HAD-like"/>
    <property type="match status" value="1"/>
</dbReference>
<dbReference type="OrthoDB" id="277011at2759"/>
<dbReference type="Pfam" id="PF03031">
    <property type="entry name" value="NIF"/>
    <property type="match status" value="1"/>
</dbReference>
<evidence type="ECO:0000313" key="2">
    <source>
        <dbReference type="Proteomes" id="UP000087171"/>
    </source>
</evidence>
<dbReference type="InterPro" id="IPR036412">
    <property type="entry name" value="HAD-like_sf"/>
</dbReference>
<dbReference type="PANTHER" id="PTHR12210">
    <property type="entry name" value="DULLARD PROTEIN PHOSPHATASE"/>
    <property type="match status" value="1"/>
</dbReference>
<sequence length="332" mass="38641">MLRFRACPCDRCTKPRFKFRLTSTQIPNLNPKHNLSFCFQRFESNQEMVSKTKKKTPTKSIKDINKRRWRRKTPIKNVVAASSAVISSIHRRITKLLSKLGITRISSSRKRNSYKILKKTTTTHFNFQQQTSLDTVCKTLFFEDNEASLLPPSLLNRKTVFLDLDETLVHSQTFPPPESFDFVVKPIIDGEPMDFYVAKRPGVDELLESLASKFEVVVFTAALKEYASLVLDRLDRNRFISHRLYRDSCRNVDGKLVKDLSLVGRDLKRVVIVDDNPNSFSHQPENAILIRPFVDDICDRELWKLRSFFDGSDSFDDMRDAVKHYIAEKERR</sequence>
<dbReference type="eggNOG" id="KOG1605">
    <property type="taxonomic scope" value="Eukaryota"/>
</dbReference>
<dbReference type="PROSITE" id="PS50969">
    <property type="entry name" value="FCP1"/>
    <property type="match status" value="1"/>
</dbReference>
<dbReference type="Proteomes" id="UP000087171">
    <property type="component" value="Chromosome Ca1"/>
</dbReference>
<dbReference type="KEGG" id="cam:101489120"/>
<name>A0A1S2X9Z0_CICAR</name>